<dbReference type="InterPro" id="IPR011059">
    <property type="entry name" value="Metal-dep_hydrolase_composite"/>
</dbReference>
<comment type="cofactor">
    <cofactor evidence="1">
        <name>Zn(2+)</name>
        <dbReference type="ChEBI" id="CHEBI:29105"/>
    </cofactor>
</comment>
<evidence type="ECO:0000256" key="3">
    <source>
        <dbReference type="ARBA" id="ARBA00006745"/>
    </source>
</evidence>
<dbReference type="Gene3D" id="2.30.40.10">
    <property type="entry name" value="Urease, subunit C, domain 1"/>
    <property type="match status" value="1"/>
</dbReference>
<keyword evidence="5" id="KW-0479">Metal-binding</keyword>
<dbReference type="GO" id="GO:0005829">
    <property type="term" value="C:cytosol"/>
    <property type="evidence" value="ECO:0007669"/>
    <property type="project" value="TreeGrafter"/>
</dbReference>
<reference evidence="14" key="2">
    <citation type="submission" date="2015-01" db="EMBL/GenBank/DDBJ databases">
        <title>Evolutionary Origins and Diversification of the Mycorrhizal Mutualists.</title>
        <authorList>
            <consortium name="DOE Joint Genome Institute"/>
            <consortium name="Mycorrhizal Genomics Consortium"/>
            <person name="Kohler A."/>
            <person name="Kuo A."/>
            <person name="Nagy L.G."/>
            <person name="Floudas D."/>
            <person name="Copeland A."/>
            <person name="Barry K.W."/>
            <person name="Cichocki N."/>
            <person name="Veneault-Fourrey C."/>
            <person name="LaButti K."/>
            <person name="Lindquist E.A."/>
            <person name="Lipzen A."/>
            <person name="Lundell T."/>
            <person name="Morin E."/>
            <person name="Murat C."/>
            <person name="Riley R."/>
            <person name="Ohm R."/>
            <person name="Sun H."/>
            <person name="Tunlid A."/>
            <person name="Henrissat B."/>
            <person name="Grigoriev I.V."/>
            <person name="Hibbett D.S."/>
            <person name="Martin F."/>
        </authorList>
    </citation>
    <scope>NUCLEOTIDE SEQUENCE [LARGE SCALE GENOMIC DNA]</scope>
    <source>
        <strain evidence="14">Marx 270</strain>
    </source>
</reference>
<dbReference type="GO" id="GO:0046098">
    <property type="term" value="P:guanine metabolic process"/>
    <property type="evidence" value="ECO:0007669"/>
    <property type="project" value="TreeGrafter"/>
</dbReference>
<keyword evidence="7" id="KW-0862">Zinc</keyword>
<dbReference type="InParanoid" id="A0A0C3PHC7"/>
<reference evidence="13 14" key="1">
    <citation type="submission" date="2014-04" db="EMBL/GenBank/DDBJ databases">
        <authorList>
            <consortium name="DOE Joint Genome Institute"/>
            <person name="Kuo A."/>
            <person name="Kohler A."/>
            <person name="Costa M.D."/>
            <person name="Nagy L.G."/>
            <person name="Floudas D."/>
            <person name="Copeland A."/>
            <person name="Barry K.W."/>
            <person name="Cichocki N."/>
            <person name="Veneault-Fourrey C."/>
            <person name="LaButti K."/>
            <person name="Lindquist E.A."/>
            <person name="Lipzen A."/>
            <person name="Lundell T."/>
            <person name="Morin E."/>
            <person name="Murat C."/>
            <person name="Sun H."/>
            <person name="Tunlid A."/>
            <person name="Henrissat B."/>
            <person name="Grigoriev I.V."/>
            <person name="Hibbett D.S."/>
            <person name="Martin F."/>
            <person name="Nordberg H.P."/>
            <person name="Cantor M.N."/>
            <person name="Hua S.X."/>
        </authorList>
    </citation>
    <scope>NUCLEOTIDE SEQUENCE [LARGE SCALE GENOMIC DNA]</scope>
    <source>
        <strain evidence="13 14">Marx 270</strain>
    </source>
</reference>
<dbReference type="FunFam" id="3.20.20.140:FF:000022">
    <property type="entry name" value="Guanine deaminase"/>
    <property type="match status" value="1"/>
</dbReference>
<comment type="pathway">
    <text evidence="2">Purine metabolism; guanine degradation; xanthine from guanine: step 1/1.</text>
</comment>
<dbReference type="GO" id="GO:0008270">
    <property type="term" value="F:zinc ion binding"/>
    <property type="evidence" value="ECO:0007669"/>
    <property type="project" value="TreeGrafter"/>
</dbReference>
<comment type="catalytic activity">
    <reaction evidence="8">
        <text>guanine + H2O + H(+) = xanthine + NH4(+)</text>
        <dbReference type="Rhea" id="RHEA:14665"/>
        <dbReference type="ChEBI" id="CHEBI:15377"/>
        <dbReference type="ChEBI" id="CHEBI:15378"/>
        <dbReference type="ChEBI" id="CHEBI:16235"/>
        <dbReference type="ChEBI" id="CHEBI:17712"/>
        <dbReference type="ChEBI" id="CHEBI:28938"/>
        <dbReference type="EC" id="3.5.4.3"/>
    </reaction>
</comment>
<dbReference type="AlphaFoldDB" id="A0A0C3PHC7"/>
<evidence type="ECO:0000313" key="13">
    <source>
        <dbReference type="EMBL" id="KIO13425.1"/>
    </source>
</evidence>
<dbReference type="EMBL" id="KN831946">
    <property type="protein sequence ID" value="KIO13425.1"/>
    <property type="molecule type" value="Genomic_DNA"/>
</dbReference>
<keyword evidence="6" id="KW-0378">Hydrolase</keyword>
<evidence type="ECO:0000256" key="11">
    <source>
        <dbReference type="ARBA" id="ARBA00083147"/>
    </source>
</evidence>
<evidence type="ECO:0000256" key="8">
    <source>
        <dbReference type="ARBA" id="ARBA00051148"/>
    </source>
</evidence>
<dbReference type="GO" id="GO:0008892">
    <property type="term" value="F:guanine deaminase activity"/>
    <property type="evidence" value="ECO:0007669"/>
    <property type="project" value="UniProtKB-EC"/>
</dbReference>
<dbReference type="SUPFAM" id="SSF51556">
    <property type="entry name" value="Metallo-dependent hydrolases"/>
    <property type="match status" value="1"/>
</dbReference>
<dbReference type="InterPro" id="IPR051607">
    <property type="entry name" value="Metallo-dep_hydrolases"/>
</dbReference>
<evidence type="ECO:0000256" key="1">
    <source>
        <dbReference type="ARBA" id="ARBA00001947"/>
    </source>
</evidence>
<name>A0A0C3PHC7_PISTI</name>
<evidence type="ECO:0000256" key="4">
    <source>
        <dbReference type="ARBA" id="ARBA00012781"/>
    </source>
</evidence>
<dbReference type="OrthoDB" id="194468at2759"/>
<evidence type="ECO:0000256" key="10">
    <source>
        <dbReference type="ARBA" id="ARBA00069860"/>
    </source>
</evidence>
<dbReference type="STRING" id="870435.A0A0C3PHC7"/>
<dbReference type="Proteomes" id="UP000054217">
    <property type="component" value="Unassembled WGS sequence"/>
</dbReference>
<dbReference type="HOGENOM" id="CLU_012358_0_1_1"/>
<evidence type="ECO:0000256" key="2">
    <source>
        <dbReference type="ARBA" id="ARBA00004984"/>
    </source>
</evidence>
<comment type="function">
    <text evidence="9">Catalyzes the hydrolytic deamination of guanine, producing xanthine and ammonia.</text>
</comment>
<dbReference type="FunCoup" id="A0A0C3PHC7">
    <property type="interactions" value="275"/>
</dbReference>
<evidence type="ECO:0000256" key="6">
    <source>
        <dbReference type="ARBA" id="ARBA00022801"/>
    </source>
</evidence>
<dbReference type="InterPro" id="IPR032466">
    <property type="entry name" value="Metal_Hydrolase"/>
</dbReference>
<organism evidence="13 14">
    <name type="scientific">Pisolithus tinctorius Marx 270</name>
    <dbReference type="NCBI Taxonomy" id="870435"/>
    <lineage>
        <taxon>Eukaryota</taxon>
        <taxon>Fungi</taxon>
        <taxon>Dikarya</taxon>
        <taxon>Basidiomycota</taxon>
        <taxon>Agaricomycotina</taxon>
        <taxon>Agaricomycetes</taxon>
        <taxon>Agaricomycetidae</taxon>
        <taxon>Boletales</taxon>
        <taxon>Sclerodermatineae</taxon>
        <taxon>Pisolithaceae</taxon>
        <taxon>Pisolithus</taxon>
    </lineage>
</organism>
<dbReference type="Gene3D" id="3.20.20.140">
    <property type="entry name" value="Metal-dependent hydrolases"/>
    <property type="match status" value="1"/>
</dbReference>
<proteinExistence type="inferred from homology"/>
<dbReference type="EC" id="3.5.4.3" evidence="4"/>
<evidence type="ECO:0000256" key="7">
    <source>
        <dbReference type="ARBA" id="ARBA00022833"/>
    </source>
</evidence>
<evidence type="ECO:0000256" key="5">
    <source>
        <dbReference type="ARBA" id="ARBA00022723"/>
    </source>
</evidence>
<gene>
    <name evidence="13" type="ORF">M404DRAFT_122114</name>
</gene>
<dbReference type="PANTHER" id="PTHR11271:SF6">
    <property type="entry name" value="GUANINE DEAMINASE"/>
    <property type="match status" value="1"/>
</dbReference>
<evidence type="ECO:0000313" key="14">
    <source>
        <dbReference type="Proteomes" id="UP000054217"/>
    </source>
</evidence>
<dbReference type="InterPro" id="IPR006680">
    <property type="entry name" value="Amidohydro-rel"/>
</dbReference>
<sequence>MARNTPTAVTPGRYTVYYGPVINPYSSTYFDALPNCVIVVDGKGNIAHLIEKLDVTSLELQKVLLTQIGLLDGTFTLVILEPGEFIMPGFVDTHIHACQVPNLGVGGQYELLDWLKYYTYPTESKFADKNYAARVYPSIVRRVIDSGTTTSCYYGSLHFDATMLLADIVRSKGQRAFVGKCNMDRNCPPYYIEPCAQVSLETTKCLVKHIQNLPQSPAGEPLVHPVITPRFAMSCTEELLTDLGNYAKANPHIAIQTHIAETQQEVENTLKLFPDCKSYAGVYDKYKLLRHNTILGHGIYLTDEEMKLIAERGAGVAHCPASNFYLGSGMARVRKLLEHGVKARGFSPDFSADAYRLSITQVGLGTDVSGGNNPSILYTIQMASTTSKMVEILPNEGGKKFDTAMLLYLATLGGAEVCCLQDRIGSFERGKAFDALLVSVRDDSGNPAIWGYNPGRDLTEEDTPKSAEEMLKEWLERFFFCGDDRNIRQVIVQGAVIGGQEFQG</sequence>
<dbReference type="Pfam" id="PF01979">
    <property type="entry name" value="Amidohydro_1"/>
    <property type="match status" value="1"/>
</dbReference>
<dbReference type="PANTHER" id="PTHR11271">
    <property type="entry name" value="GUANINE DEAMINASE"/>
    <property type="match status" value="1"/>
</dbReference>
<comment type="similarity">
    <text evidence="3">Belongs to the metallo-dependent hydrolases superfamily. ATZ/TRZ family.</text>
</comment>
<evidence type="ECO:0000259" key="12">
    <source>
        <dbReference type="Pfam" id="PF01979"/>
    </source>
</evidence>
<accession>A0A0C3PHC7</accession>
<keyword evidence="14" id="KW-1185">Reference proteome</keyword>
<protein>
    <recommendedName>
        <fullName evidence="10">Probable guanine deaminase</fullName>
        <ecNumber evidence="4">3.5.4.3</ecNumber>
    </recommendedName>
    <alternativeName>
        <fullName evidence="11">Guanine aminohydrolase</fullName>
    </alternativeName>
</protein>
<evidence type="ECO:0000256" key="9">
    <source>
        <dbReference type="ARBA" id="ARBA00056079"/>
    </source>
</evidence>
<feature type="domain" description="Amidohydrolase-related" evidence="12">
    <location>
        <begin position="85"/>
        <end position="496"/>
    </location>
</feature>